<evidence type="ECO:0000313" key="4">
    <source>
        <dbReference type="EMBL" id="EAR90970.2"/>
    </source>
</evidence>
<dbReference type="SUPFAM" id="SSF50978">
    <property type="entry name" value="WD40 repeat-like"/>
    <property type="match status" value="1"/>
</dbReference>
<dbReference type="OMA" id="RPHEAGC"/>
<dbReference type="AlphaFoldDB" id="I7M7C5"/>
<feature type="repeat" description="WD" evidence="3">
    <location>
        <begin position="111"/>
        <end position="151"/>
    </location>
</feature>
<gene>
    <name evidence="4" type="ORF">TTHERM_00145750</name>
</gene>
<dbReference type="PANTHER" id="PTHR19848:SF7">
    <property type="entry name" value="F-BOX AND WD-40 DOMAIN PROTEIN 7"/>
    <property type="match status" value="1"/>
</dbReference>
<dbReference type="InterPro" id="IPR019775">
    <property type="entry name" value="WD40_repeat_CS"/>
</dbReference>
<dbReference type="PROSITE" id="PS00678">
    <property type="entry name" value="WD_REPEATS_1"/>
    <property type="match status" value="1"/>
</dbReference>
<evidence type="ECO:0000256" key="1">
    <source>
        <dbReference type="ARBA" id="ARBA00022574"/>
    </source>
</evidence>
<evidence type="ECO:0000313" key="5">
    <source>
        <dbReference type="Proteomes" id="UP000009168"/>
    </source>
</evidence>
<dbReference type="SMART" id="SM00320">
    <property type="entry name" value="WD40"/>
    <property type="match status" value="8"/>
</dbReference>
<dbReference type="Pfam" id="PF00400">
    <property type="entry name" value="WD40"/>
    <property type="match status" value="3"/>
</dbReference>
<dbReference type="InterPro" id="IPR015943">
    <property type="entry name" value="WD40/YVTN_repeat-like_dom_sf"/>
</dbReference>
<dbReference type="GeneID" id="7836632"/>
<dbReference type="Proteomes" id="UP000009168">
    <property type="component" value="Unassembled WGS sequence"/>
</dbReference>
<feature type="repeat" description="WD" evidence="3">
    <location>
        <begin position="153"/>
        <end position="192"/>
    </location>
</feature>
<keyword evidence="2" id="KW-0677">Repeat</keyword>
<dbReference type="eggNOG" id="KOG0274">
    <property type="taxonomic scope" value="Eukaryota"/>
</dbReference>
<accession>I7M7C5</accession>
<evidence type="ECO:0000256" key="2">
    <source>
        <dbReference type="ARBA" id="ARBA00022737"/>
    </source>
</evidence>
<evidence type="ECO:0000256" key="3">
    <source>
        <dbReference type="PROSITE-ProRule" id="PRU00221"/>
    </source>
</evidence>
<protein>
    <submittedName>
        <fullName evidence="4">WD domain, G-beta repeat protein</fullName>
    </submittedName>
</protein>
<keyword evidence="5" id="KW-1185">Reference proteome</keyword>
<dbReference type="STRING" id="312017.I7M7C5"/>
<dbReference type="KEGG" id="tet:TTHERM_00145750"/>
<dbReference type="OrthoDB" id="496at2759"/>
<dbReference type="Gene3D" id="2.130.10.10">
    <property type="entry name" value="YVTN repeat-like/Quinoprotein amine dehydrogenase"/>
    <property type="match status" value="2"/>
</dbReference>
<dbReference type="RefSeq" id="XP_001011215.2">
    <property type="nucleotide sequence ID" value="XM_001011215.3"/>
</dbReference>
<keyword evidence="1 3" id="KW-0853">WD repeat</keyword>
<dbReference type="HOGENOM" id="CLU_027305_0_0_1"/>
<dbReference type="InParanoid" id="I7M7C5"/>
<name>I7M7C5_TETTS</name>
<dbReference type="PROSITE" id="PS50082">
    <property type="entry name" value="WD_REPEATS_2"/>
    <property type="match status" value="2"/>
</dbReference>
<dbReference type="EMBL" id="GG662793">
    <property type="protein sequence ID" value="EAR90970.2"/>
    <property type="molecule type" value="Genomic_DNA"/>
</dbReference>
<dbReference type="InterPro" id="IPR036322">
    <property type="entry name" value="WD40_repeat_dom_sf"/>
</dbReference>
<reference evidence="5" key="1">
    <citation type="journal article" date="2006" name="PLoS Biol.">
        <title>Macronuclear genome sequence of the ciliate Tetrahymena thermophila, a model eukaryote.</title>
        <authorList>
            <person name="Eisen J.A."/>
            <person name="Coyne R.S."/>
            <person name="Wu M."/>
            <person name="Wu D."/>
            <person name="Thiagarajan M."/>
            <person name="Wortman J.R."/>
            <person name="Badger J.H."/>
            <person name="Ren Q."/>
            <person name="Amedeo P."/>
            <person name="Jones K.M."/>
            <person name="Tallon L.J."/>
            <person name="Delcher A.L."/>
            <person name="Salzberg S.L."/>
            <person name="Silva J.C."/>
            <person name="Haas B.J."/>
            <person name="Majoros W.H."/>
            <person name="Farzad M."/>
            <person name="Carlton J.M."/>
            <person name="Smith R.K. Jr."/>
            <person name="Garg J."/>
            <person name="Pearlman R.E."/>
            <person name="Karrer K.M."/>
            <person name="Sun L."/>
            <person name="Manning G."/>
            <person name="Elde N.C."/>
            <person name="Turkewitz A.P."/>
            <person name="Asai D.J."/>
            <person name="Wilkes D.E."/>
            <person name="Wang Y."/>
            <person name="Cai H."/>
            <person name="Collins K."/>
            <person name="Stewart B.A."/>
            <person name="Lee S.R."/>
            <person name="Wilamowska K."/>
            <person name="Weinberg Z."/>
            <person name="Ruzzo W.L."/>
            <person name="Wloga D."/>
            <person name="Gaertig J."/>
            <person name="Frankel J."/>
            <person name="Tsao C.-C."/>
            <person name="Gorovsky M.A."/>
            <person name="Keeling P.J."/>
            <person name="Waller R.F."/>
            <person name="Patron N.J."/>
            <person name="Cherry J.M."/>
            <person name="Stover N.A."/>
            <person name="Krieger C.J."/>
            <person name="del Toro C."/>
            <person name="Ryder H.F."/>
            <person name="Williamson S.C."/>
            <person name="Barbeau R.A."/>
            <person name="Hamilton E.P."/>
            <person name="Orias E."/>
        </authorList>
    </citation>
    <scope>NUCLEOTIDE SEQUENCE [LARGE SCALE GENOMIC DNA]</scope>
    <source>
        <strain evidence="5">SB210</strain>
    </source>
</reference>
<sequence>MRRNNQVPQKQLISQWAEGPVSDQVLEPGHGRGIFCLSIQGDSLVTGSADHGLREYNISNNSYKRELFAKKFGHTEWVTSVDHLQDGRVISAGMDSQLCLWDRTGVRCDHIRGHDGSITKVLVDENNVAVSASYDCTLCIWDLQSKNQAARLHGPHKDAVLDFTWNNSLVVSGDKQGVIAIWDINSQTAIKQAKIHKGAVSQVILYSDGNNHNYIISAGLNDGIVAFQDMRTNKLVYNEQLHRGAINGLQTNLGGQVITGSADKTLRVIDIQSGFKPLANMKATDAVFCIETIYNLTVAGCGDGNVLCFENDTGKCLYGFGAMSQGVVRCMKINENSTKLVACGDDFSPMVISYV</sequence>
<organism evidence="4 5">
    <name type="scientific">Tetrahymena thermophila (strain SB210)</name>
    <dbReference type="NCBI Taxonomy" id="312017"/>
    <lineage>
        <taxon>Eukaryota</taxon>
        <taxon>Sar</taxon>
        <taxon>Alveolata</taxon>
        <taxon>Ciliophora</taxon>
        <taxon>Intramacronucleata</taxon>
        <taxon>Oligohymenophorea</taxon>
        <taxon>Hymenostomatida</taxon>
        <taxon>Tetrahymenina</taxon>
        <taxon>Tetrahymenidae</taxon>
        <taxon>Tetrahymena</taxon>
    </lineage>
</organism>
<dbReference type="PANTHER" id="PTHR19848">
    <property type="entry name" value="WD40 REPEAT PROTEIN"/>
    <property type="match status" value="1"/>
</dbReference>
<dbReference type="InterPro" id="IPR001680">
    <property type="entry name" value="WD40_rpt"/>
</dbReference>
<proteinExistence type="predicted"/>